<feature type="repeat" description="PPR" evidence="2">
    <location>
        <begin position="290"/>
        <end position="324"/>
    </location>
</feature>
<dbReference type="GO" id="GO:0003723">
    <property type="term" value="F:RNA binding"/>
    <property type="evidence" value="ECO:0007669"/>
    <property type="project" value="InterPro"/>
</dbReference>
<organism evidence="3 4">
    <name type="scientific">Kalanchoe fedtschenkoi</name>
    <name type="common">Lavender scallops</name>
    <name type="synonym">South American air plant</name>
    <dbReference type="NCBI Taxonomy" id="63787"/>
    <lineage>
        <taxon>Eukaryota</taxon>
        <taxon>Viridiplantae</taxon>
        <taxon>Streptophyta</taxon>
        <taxon>Embryophyta</taxon>
        <taxon>Tracheophyta</taxon>
        <taxon>Spermatophyta</taxon>
        <taxon>Magnoliopsida</taxon>
        <taxon>eudicotyledons</taxon>
        <taxon>Gunneridae</taxon>
        <taxon>Pentapetalae</taxon>
        <taxon>Saxifragales</taxon>
        <taxon>Crassulaceae</taxon>
        <taxon>Kalanchoe</taxon>
    </lineage>
</organism>
<dbReference type="GO" id="GO:0009451">
    <property type="term" value="P:RNA modification"/>
    <property type="evidence" value="ECO:0007669"/>
    <property type="project" value="InterPro"/>
</dbReference>
<proteinExistence type="predicted"/>
<dbReference type="NCBIfam" id="TIGR00756">
    <property type="entry name" value="PPR"/>
    <property type="match status" value="4"/>
</dbReference>
<feature type="repeat" description="PPR" evidence="2">
    <location>
        <begin position="189"/>
        <end position="223"/>
    </location>
</feature>
<name>A0A7N0RH29_KALFE</name>
<keyword evidence="1" id="KW-0677">Repeat</keyword>
<dbReference type="InterPro" id="IPR011990">
    <property type="entry name" value="TPR-like_helical_dom_sf"/>
</dbReference>
<keyword evidence="4" id="KW-1185">Reference proteome</keyword>
<evidence type="ECO:0000313" key="4">
    <source>
        <dbReference type="Proteomes" id="UP000594263"/>
    </source>
</evidence>
<dbReference type="EnsemblPlants" id="Kaladp0011s0377.1.v1.1">
    <property type="protein sequence ID" value="Kaladp0011s0377.1.v1.1.CDS.1"/>
    <property type="gene ID" value="Kaladp0011s0377.v1.1"/>
</dbReference>
<dbReference type="Gene3D" id="1.25.40.10">
    <property type="entry name" value="Tetratricopeptide repeat domain"/>
    <property type="match status" value="4"/>
</dbReference>
<dbReference type="InterPro" id="IPR046960">
    <property type="entry name" value="PPR_At4g14850-like_plant"/>
</dbReference>
<dbReference type="PANTHER" id="PTHR47926:SF380">
    <property type="entry name" value="PENTATRICOPEPTIDE REPEAT-CONTAINING PROTEIN"/>
    <property type="match status" value="1"/>
</dbReference>
<dbReference type="Proteomes" id="UP000594263">
    <property type="component" value="Unplaced"/>
</dbReference>
<protein>
    <recommendedName>
        <fullName evidence="5">Pentatricopeptide repeat-containing protein</fullName>
    </recommendedName>
</protein>
<dbReference type="Pfam" id="PF01535">
    <property type="entry name" value="PPR"/>
    <property type="match status" value="3"/>
</dbReference>
<dbReference type="PANTHER" id="PTHR47926">
    <property type="entry name" value="PENTATRICOPEPTIDE REPEAT-CONTAINING PROTEIN"/>
    <property type="match status" value="1"/>
</dbReference>
<evidence type="ECO:0000313" key="3">
    <source>
        <dbReference type="EnsemblPlants" id="Kaladp0011s0377.1.v1.1.CDS.1"/>
    </source>
</evidence>
<dbReference type="AlphaFoldDB" id="A0A7N0RH29"/>
<evidence type="ECO:0000256" key="1">
    <source>
        <dbReference type="ARBA" id="ARBA00022737"/>
    </source>
</evidence>
<reference evidence="3" key="1">
    <citation type="submission" date="2021-01" db="UniProtKB">
        <authorList>
            <consortium name="EnsemblPlants"/>
        </authorList>
    </citation>
    <scope>IDENTIFICATION</scope>
</reference>
<evidence type="ECO:0000256" key="2">
    <source>
        <dbReference type="PROSITE-ProRule" id="PRU00708"/>
    </source>
</evidence>
<dbReference type="PROSITE" id="PS51375">
    <property type="entry name" value="PPR"/>
    <property type="match status" value="3"/>
</dbReference>
<dbReference type="InterPro" id="IPR002885">
    <property type="entry name" value="PPR_rpt"/>
</dbReference>
<dbReference type="Pfam" id="PF13041">
    <property type="entry name" value="PPR_2"/>
    <property type="match status" value="2"/>
</dbReference>
<dbReference type="OMA" id="IVNCYIQ"/>
<sequence>MVGRMRGCGFLPKPELLASVVSACRGIGGFRFGRAVHAIVLVNDLFDEESESEPEPVAFLLTALVDLYMRFGDPVAARRVFYQIKVRNEVSWSAMVAGWCDNLDYNTAVDWLRAMQAEGIKPNRVTAVSVLSACGEGFGLRQGREIHGYAFRHGFHSERCFTGALLHMYGKSGWLRTAKLIFEGASEKDVFIWSSMIGAYGQMRKTNEMMKAFNRMREEGIEPSSVTLLPMISAFSSAASLNDGFSVHGFALKRGLDLQPCLGNSLITMYAKAGWFDAARRVFRDMPAKDPVSWTALMHACALHGQGAEALQLFSDMRARGLRPDQTALLVALSACKHAGLVEEGKKLLSYAEEEGEVELTVEHYACYIDLLAKSGLLQDACNAASSMPMKPSDGIWTSLISGFRSRGRFREAEELASELIRSEPDQAASYAMLGSVCAETGKWWSVEDIRKHTRLKRLKKTRGISQIEV</sequence>
<feature type="repeat" description="PPR" evidence="2">
    <location>
        <begin position="88"/>
        <end position="122"/>
    </location>
</feature>
<dbReference type="FunFam" id="1.25.40.10:FF:000090">
    <property type="entry name" value="Pentatricopeptide repeat-containing protein, chloroplastic"/>
    <property type="match status" value="1"/>
</dbReference>
<evidence type="ECO:0008006" key="5">
    <source>
        <dbReference type="Google" id="ProtNLM"/>
    </source>
</evidence>
<accession>A0A7N0RH29</accession>
<dbReference type="Gramene" id="Kaladp0011s0377.1.v1.1">
    <property type="protein sequence ID" value="Kaladp0011s0377.1.v1.1.CDS.1"/>
    <property type="gene ID" value="Kaladp0011s0377.v1.1"/>
</dbReference>